<dbReference type="EMBL" id="CP136051">
    <property type="protein sequence ID" value="WOK09616.1"/>
    <property type="molecule type" value="Genomic_DNA"/>
</dbReference>
<sequence length="247" mass="28547">MIRILLILLCFGPIHLVFSQEGIKPSLGRLQGLWEGSYNEQVFGYLLVHDNQCLSIISGETEDDVSVFSRPFGYLGFWDDMGGQKPEKVSDLTNEGRKLLFFEFEGFSFDSEENLAKPTRSCFITMNENEPSSDSIPRYFHLSCRGQPDIYSKIKYLPLSVLNGLRKNDVDWEKYEKFLSKIDSFSVRVVSEKAYIFSEPEVATKMYLIKNDEAELLEERNGWILVRYFGKKIIDGWVKKSDLITIQ</sequence>
<gene>
    <name evidence="1" type="ORF">RT717_13300</name>
</gene>
<dbReference type="Proteomes" id="UP001302349">
    <property type="component" value="Chromosome"/>
</dbReference>
<evidence type="ECO:0008006" key="3">
    <source>
        <dbReference type="Google" id="ProtNLM"/>
    </source>
</evidence>
<organism evidence="1 2">
    <name type="scientific">Imperialibacter roseus</name>
    <dbReference type="NCBI Taxonomy" id="1324217"/>
    <lineage>
        <taxon>Bacteria</taxon>
        <taxon>Pseudomonadati</taxon>
        <taxon>Bacteroidota</taxon>
        <taxon>Cytophagia</taxon>
        <taxon>Cytophagales</taxon>
        <taxon>Flammeovirgaceae</taxon>
        <taxon>Imperialibacter</taxon>
    </lineage>
</organism>
<evidence type="ECO:0000313" key="1">
    <source>
        <dbReference type="EMBL" id="WOK09616.1"/>
    </source>
</evidence>
<name>A0ABZ0IXU7_9BACT</name>
<protein>
    <recommendedName>
        <fullName evidence="3">SH3 domain-containing protein</fullName>
    </recommendedName>
</protein>
<dbReference type="RefSeq" id="WP_317492229.1">
    <property type="nucleotide sequence ID" value="NZ_CP136051.1"/>
</dbReference>
<evidence type="ECO:0000313" key="2">
    <source>
        <dbReference type="Proteomes" id="UP001302349"/>
    </source>
</evidence>
<accession>A0ABZ0IXU7</accession>
<keyword evidence="2" id="KW-1185">Reference proteome</keyword>
<proteinExistence type="predicted"/>
<reference evidence="1 2" key="1">
    <citation type="journal article" date="2023" name="Microbiol. Resour. Announc.">
        <title>Complete Genome Sequence of Imperialibacter roseus strain P4T.</title>
        <authorList>
            <person name="Tizabi D.R."/>
            <person name="Bachvaroff T."/>
            <person name="Hill R.T."/>
        </authorList>
    </citation>
    <scope>NUCLEOTIDE SEQUENCE [LARGE SCALE GENOMIC DNA]</scope>
    <source>
        <strain evidence="1 2">P4T</strain>
    </source>
</reference>